<reference evidence="1" key="2">
    <citation type="submission" date="2007-05" db="EMBL/GenBank/DDBJ databases">
        <title>Genome sequence of Fusobacterium nucleatum subspecies polymorphum - a genetically tractable Fusobacterium.</title>
        <authorList>
            <person name="Karpathy S.E."/>
            <person name="Xiang Q."/>
            <person name="Gioia J."/>
            <person name="Jiang H."/>
            <person name="Liu Y."/>
            <person name="Petrosino J.F."/>
            <person name="Yerrapragada S."/>
            <person name="Fox G.E."/>
            <person name="Kinder Haake S."/>
            <person name="Weinstock G.M."/>
            <person name="Highlander S.K."/>
        </authorList>
    </citation>
    <scope>NUCLEOTIDE SEQUENCE [LARGE SCALE GENOMIC DNA]</scope>
    <source>
        <strain evidence="1">ATCC 10953</strain>
    </source>
</reference>
<sequence length="161" mass="18378">MSRSRKIIDVSTGKIGKEKIKARKEAEKKLKAERDDLVAPDWLSENAKAEFDRVVSECDKINILDNLDLGVLAIYCNAYDGYIETSKKLEIEGVVKKKQTKTGELEFINPLVNVQEKYVKYIMQSSTKLGLATTDRLKLIVPVKEEQPENKFITMLKERQA</sequence>
<gene>
    <name evidence="1" type="ORF">FNP_1684</name>
</gene>
<dbReference type="Proteomes" id="UP000001921">
    <property type="component" value="Chromosome"/>
</dbReference>
<dbReference type="eggNOG" id="COG3747">
    <property type="taxonomic scope" value="Bacteria"/>
</dbReference>
<dbReference type="HOGENOM" id="CLU_107958_1_0_0"/>
<dbReference type="AlphaFoldDB" id="A5TX32"/>
<dbReference type="InterPro" id="IPR006448">
    <property type="entry name" value="Phage_term_ssu_P27"/>
</dbReference>
<dbReference type="NCBIfam" id="TIGR01558">
    <property type="entry name" value="sm_term_P27"/>
    <property type="match status" value="1"/>
</dbReference>
<reference evidence="1" key="1">
    <citation type="submission" date="2006-07" db="EMBL/GenBank/DDBJ databases">
        <authorList>
            <person name="Qin X."/>
            <person name="Weinstock G.M."/>
        </authorList>
    </citation>
    <scope>NUCLEOTIDE SEQUENCE [LARGE SCALE GENOMIC DNA]</scope>
    <source>
        <strain evidence="1">ATCC 10953</strain>
    </source>
</reference>
<name>A5TX32_FUSNP</name>
<organism evidence="1">
    <name type="scientific">Fusobacterium polymorphum ATCC 10953</name>
    <dbReference type="NCBI Taxonomy" id="393480"/>
    <lineage>
        <taxon>Bacteria</taxon>
        <taxon>Fusobacteriati</taxon>
        <taxon>Fusobacteriota</taxon>
        <taxon>Fusobacteriia</taxon>
        <taxon>Fusobacteriales</taxon>
        <taxon>Fusobacteriaceae</taxon>
        <taxon>Fusobacterium</taxon>
    </lineage>
</organism>
<dbReference type="Pfam" id="PF05119">
    <property type="entry name" value="Terminase_4"/>
    <property type="match status" value="1"/>
</dbReference>
<evidence type="ECO:0000313" key="1">
    <source>
        <dbReference type="EMBL" id="EDK89457.1"/>
    </source>
</evidence>
<dbReference type="EMBL" id="CM000440">
    <property type="protein sequence ID" value="EDK89457.1"/>
    <property type="molecule type" value="Genomic_DNA"/>
</dbReference>
<dbReference type="RefSeq" id="WP_005898265.1">
    <property type="nucleotide sequence ID" value="NZ_CM000440.1"/>
</dbReference>
<dbReference type="GeneID" id="45635637"/>
<protein>
    <submittedName>
        <fullName evidence="1">Possible bacteriophage terminase small subunit</fullName>
    </submittedName>
</protein>
<proteinExistence type="predicted"/>
<accession>A5TX32</accession>